<dbReference type="InterPro" id="IPR025366">
    <property type="entry name" value="DUF4270"/>
</dbReference>
<protein>
    <recommendedName>
        <fullName evidence="4">DUF4270 domain-containing protein</fullName>
    </recommendedName>
</protein>
<organism evidence="2 3">
    <name type="scientific">Aquaticitalea lipolytica</name>
    <dbReference type="NCBI Taxonomy" id="1247562"/>
    <lineage>
        <taxon>Bacteria</taxon>
        <taxon>Pseudomonadati</taxon>
        <taxon>Bacteroidota</taxon>
        <taxon>Flavobacteriia</taxon>
        <taxon>Flavobacteriales</taxon>
        <taxon>Flavobacteriaceae</taxon>
        <taxon>Aquaticitalea</taxon>
    </lineage>
</organism>
<dbReference type="EMBL" id="BMIC01000001">
    <property type="protein sequence ID" value="GFZ82693.1"/>
    <property type="molecule type" value="Genomic_DNA"/>
</dbReference>
<proteinExistence type="predicted"/>
<evidence type="ECO:0000313" key="2">
    <source>
        <dbReference type="EMBL" id="GFZ82693.1"/>
    </source>
</evidence>
<dbReference type="PROSITE" id="PS51257">
    <property type="entry name" value="PROKAR_LIPOPROTEIN"/>
    <property type="match status" value="1"/>
</dbReference>
<accession>A0A8J2TNZ7</accession>
<sequence length="544" mass="60736">MKRIKFALKNVAVLALLIISFVACDKDFATIGSDIVGQNNFDTDHIKYDVIAYNRKLNPVQTNGLPINLLGVYKDPLYGLTTASFVSQLNSSAIDPEFGTNATVDSVVLTVPYFSKAIELTSDGETLYELDSVYGDDPIKLSIFENNYFLRNFDPNSEFDAPQKYFSNKSTGSSSINPSLLEGQLLTTVGDFYYPDLNSFKPNKKQIVLKDGDEITDRLAPSLRIKLGNQFWQEKILDMEGSPVLSNQNNFLNYFRGLYFKVEDINGTGNMALLNFGSNSANVTIYYSHETTVEGVTETSQSTFVLTFTGNRVNFFDNNFNFNIQDGNTTTGDEKLYLKGGEGSMAVINLFNGDADGNSTEFNTFKNQYVETDSDGHFVKAKRLVNEANLVFYVDQTLVNGQEPERIYLYDINNETPLIDYYLDITNTVTLNDSKANHLGKLQRVGGEPDGEGIRYKIRITEHINNILLKDSTNVKLGLVVCGNVNIENGATQYNVLTSNNSDIIKKIPVSSTTSPRGTVLYGNNTTNEQKKLYLEVFYTEPNN</sequence>
<feature type="signal peptide" evidence="1">
    <location>
        <begin position="1"/>
        <end position="25"/>
    </location>
</feature>
<dbReference type="Proteomes" id="UP000598120">
    <property type="component" value="Unassembled WGS sequence"/>
</dbReference>
<dbReference type="RefSeq" id="WP_188605367.1">
    <property type="nucleotide sequence ID" value="NZ_BMIC01000001.1"/>
</dbReference>
<evidence type="ECO:0008006" key="4">
    <source>
        <dbReference type="Google" id="ProtNLM"/>
    </source>
</evidence>
<dbReference type="AlphaFoldDB" id="A0A8J2TNZ7"/>
<comment type="caution">
    <text evidence="2">The sequence shown here is derived from an EMBL/GenBank/DDBJ whole genome shotgun (WGS) entry which is preliminary data.</text>
</comment>
<dbReference type="Pfam" id="PF14092">
    <property type="entry name" value="DUF4270"/>
    <property type="match status" value="1"/>
</dbReference>
<reference evidence="2 3" key="1">
    <citation type="journal article" date="2014" name="Int. J. Syst. Evol. Microbiol.">
        <title>Complete genome sequence of Corynebacterium casei LMG S-19264T (=DSM 44701T), isolated from a smear-ripened cheese.</title>
        <authorList>
            <consortium name="US DOE Joint Genome Institute (JGI-PGF)"/>
            <person name="Walter F."/>
            <person name="Albersmeier A."/>
            <person name="Kalinowski J."/>
            <person name="Ruckert C."/>
        </authorList>
    </citation>
    <scope>NUCLEOTIDE SEQUENCE [LARGE SCALE GENOMIC DNA]</scope>
    <source>
        <strain evidence="2 3">CGMCC 1.15295</strain>
    </source>
</reference>
<evidence type="ECO:0000313" key="3">
    <source>
        <dbReference type="Proteomes" id="UP000598120"/>
    </source>
</evidence>
<gene>
    <name evidence="2" type="ORF">GCM10011531_11640</name>
</gene>
<evidence type="ECO:0000256" key="1">
    <source>
        <dbReference type="SAM" id="SignalP"/>
    </source>
</evidence>
<feature type="chain" id="PRO_5035173859" description="DUF4270 domain-containing protein" evidence="1">
    <location>
        <begin position="26"/>
        <end position="544"/>
    </location>
</feature>
<keyword evidence="1" id="KW-0732">Signal</keyword>
<keyword evidence="3" id="KW-1185">Reference proteome</keyword>
<name>A0A8J2TNZ7_9FLAO</name>